<dbReference type="GO" id="GO:0004557">
    <property type="term" value="F:alpha-galactosidase activity"/>
    <property type="evidence" value="ECO:0007669"/>
    <property type="project" value="UniProtKB-ARBA"/>
</dbReference>
<dbReference type="InterPro" id="IPR050985">
    <property type="entry name" value="Alpha-glycosidase_related"/>
</dbReference>
<sequence>MKNILLQFGLTLLLLQSCAPKEPTVLQFENEALRKTFSQPRQPDAISVELYDKEQAALLNDPAGLPYFEAVINGQLLTAADPVWVFESQQSRSIGNGGTEYELRYRAATGPAEGLVVLIHQQLFPGSPIVREKLELLADAENRFTLNEKDGELHFRFPQYRLRTEQAGEPQTTEIRIASWNHKPITFAKAGDAPGKSNHMYYPDVRTAAPDAPGDRPAKGPFRIIHNSDWSFGLAYEHASQDNTNGLLDIKKKAEDGRIVDAMQGTKGVFNFEIKDEDFQFLGIGAVAQAQGIDASVQAMRGAYLDGEPIDAQRPYASVWTAHFHHTGPALEDSKALIRDYLLNKICEHPASRKPEFYYNTWGMQRASEELRDVLTYENLFREIEHAADLGADIFVLDDGWQEKFGNWTPNTKRLPDGLDPIREKLEQHGMKMGIWLSPATVDSTSARYRAHPEWVIKDSEGNPITAQWDHCAFDMVGPFQQVFIEDCKRLIDQGARFFKWDAINTFFSDLPGLHHGDSTYTASERRARYEYLLPIYVTEAMRILTEYEPELIIEVDLTEARRVMTGLAPLSQGKLFWMNNGASGYNDYGPYRAQSMRTIPNEFAGIIPLELFTYANYPHDLEDSQDYNIHTSLIAGHGYWGKLDLTTAEGRQEVGAKTELSKQVLPYLTDIAPEAEGKVGASPEIYRMINAEAGAGQVFTFTTEPVPALDQKVKINTENVGAILHTPFELSEQEARLQFTLDQPYASGAAFLLPIGEKGVQITASNSPLLSWEVEAAGVAYHTAGDGVQTIRWPEELGSPTVTGAVVLEKTKNSTHLLFKLESKSGDKVKIKAPN</sequence>
<dbReference type="PANTHER" id="PTHR43053:SF3">
    <property type="entry name" value="ALPHA-GALACTOSIDASE C-RELATED"/>
    <property type="match status" value="1"/>
</dbReference>
<keyword evidence="2" id="KW-0326">Glycosidase</keyword>
<dbReference type="STRING" id="1524460.IX84_23115"/>
<keyword evidence="1" id="KW-0378">Hydrolase</keyword>
<evidence type="ECO:0000313" key="4">
    <source>
        <dbReference type="Proteomes" id="UP000029736"/>
    </source>
</evidence>
<dbReference type="Gene3D" id="3.20.20.70">
    <property type="entry name" value="Aldolase class I"/>
    <property type="match status" value="1"/>
</dbReference>
<dbReference type="InterPro" id="IPR017853">
    <property type="entry name" value="GH"/>
</dbReference>
<dbReference type="PROSITE" id="PS51257">
    <property type="entry name" value="PROKAR_LIPOPROTEIN"/>
    <property type="match status" value="1"/>
</dbReference>
<keyword evidence="4" id="KW-1185">Reference proteome</keyword>
<dbReference type="SUPFAM" id="SSF51445">
    <property type="entry name" value="(Trans)glycosidases"/>
    <property type="match status" value="1"/>
</dbReference>
<comment type="caution">
    <text evidence="3">The sequence shown here is derived from an EMBL/GenBank/DDBJ whole genome shotgun (WGS) entry which is preliminary data.</text>
</comment>
<organism evidence="3 4">
    <name type="scientific">Phaeodactylibacter xiamenensis</name>
    <dbReference type="NCBI Taxonomy" id="1524460"/>
    <lineage>
        <taxon>Bacteria</taxon>
        <taxon>Pseudomonadati</taxon>
        <taxon>Bacteroidota</taxon>
        <taxon>Saprospiria</taxon>
        <taxon>Saprospirales</taxon>
        <taxon>Haliscomenobacteraceae</taxon>
        <taxon>Phaeodactylibacter</taxon>
    </lineage>
</organism>
<proteinExistence type="predicted"/>
<dbReference type="InterPro" id="IPR013785">
    <property type="entry name" value="Aldolase_TIM"/>
</dbReference>
<protein>
    <recommendedName>
        <fullName evidence="5">Alpha-galactosidase</fullName>
    </recommendedName>
</protein>
<reference evidence="3 4" key="1">
    <citation type="journal article" date="2014" name="Int. J. Syst. Evol. Microbiol.">
        <title>Phaeodactylibacter xiamenensis gen. nov., sp. nov., a member of the family Saprospiraceae isolated from the marine alga Phaeodactylum tricornutum.</title>
        <authorList>
            <person name="Chen Z.Jr."/>
            <person name="Lei X."/>
            <person name="Lai Q."/>
            <person name="Li Y."/>
            <person name="Zhang B."/>
            <person name="Zhang J."/>
            <person name="Zhang H."/>
            <person name="Yang L."/>
            <person name="Zheng W."/>
            <person name="Tian Y."/>
            <person name="Yu Z."/>
            <person name="Xu H.Jr."/>
            <person name="Zheng T."/>
        </authorList>
    </citation>
    <scope>NUCLEOTIDE SEQUENCE [LARGE SCALE GENOMIC DNA]</scope>
    <source>
        <strain evidence="3 4">KD52</strain>
    </source>
</reference>
<gene>
    <name evidence="3" type="ORF">IX84_23115</name>
</gene>
<evidence type="ECO:0000256" key="2">
    <source>
        <dbReference type="ARBA" id="ARBA00023295"/>
    </source>
</evidence>
<evidence type="ECO:0000313" key="3">
    <source>
        <dbReference type="EMBL" id="KGE86036.1"/>
    </source>
</evidence>
<dbReference type="PANTHER" id="PTHR43053">
    <property type="entry name" value="GLYCOSIDASE FAMILY 31"/>
    <property type="match status" value="1"/>
</dbReference>
<accession>A0A098S1T5</accession>
<dbReference type="AlphaFoldDB" id="A0A098S1T5"/>
<evidence type="ECO:0008006" key="5">
    <source>
        <dbReference type="Google" id="ProtNLM"/>
    </source>
</evidence>
<dbReference type="OrthoDB" id="3183911at2"/>
<name>A0A098S1T5_9BACT</name>
<evidence type="ECO:0000256" key="1">
    <source>
        <dbReference type="ARBA" id="ARBA00022801"/>
    </source>
</evidence>
<dbReference type="Proteomes" id="UP000029736">
    <property type="component" value="Unassembled WGS sequence"/>
</dbReference>
<dbReference type="EMBL" id="JPOS01000082">
    <property type="protein sequence ID" value="KGE86036.1"/>
    <property type="molecule type" value="Genomic_DNA"/>
</dbReference>
<dbReference type="RefSeq" id="WP_044225980.1">
    <property type="nucleotide sequence ID" value="NZ_JBKAGJ010000002.1"/>
</dbReference>
<dbReference type="Pfam" id="PF02065">
    <property type="entry name" value="Melibiase"/>
    <property type="match status" value="1"/>
</dbReference>